<dbReference type="Gene3D" id="1.20.140.40">
    <property type="entry name" value="Invertase/pectin methylesterase inhibitor family protein"/>
    <property type="match status" value="1"/>
</dbReference>
<proteinExistence type="predicted"/>
<keyword evidence="4" id="KW-1185">Reference proteome</keyword>
<accession>A0AAV1DWA8</accession>
<keyword evidence="1" id="KW-1133">Transmembrane helix</keyword>
<feature type="transmembrane region" description="Helical" evidence="1">
    <location>
        <begin position="28"/>
        <end position="53"/>
    </location>
</feature>
<dbReference type="AlphaFoldDB" id="A0AAV1DWA8"/>
<keyword evidence="1" id="KW-0812">Transmembrane</keyword>
<dbReference type="Pfam" id="PF04043">
    <property type="entry name" value="PMEI"/>
    <property type="match status" value="1"/>
</dbReference>
<dbReference type="CDD" id="cd15798">
    <property type="entry name" value="PMEI-like_3"/>
    <property type="match status" value="1"/>
</dbReference>
<feature type="transmembrane region" description="Helical" evidence="1">
    <location>
        <begin position="262"/>
        <end position="284"/>
    </location>
</feature>
<evidence type="ECO:0000256" key="1">
    <source>
        <dbReference type="SAM" id="Phobius"/>
    </source>
</evidence>
<organism evidence="3 4">
    <name type="scientific">Oldenlandia corymbosa var. corymbosa</name>
    <dbReference type="NCBI Taxonomy" id="529605"/>
    <lineage>
        <taxon>Eukaryota</taxon>
        <taxon>Viridiplantae</taxon>
        <taxon>Streptophyta</taxon>
        <taxon>Embryophyta</taxon>
        <taxon>Tracheophyta</taxon>
        <taxon>Spermatophyta</taxon>
        <taxon>Magnoliopsida</taxon>
        <taxon>eudicotyledons</taxon>
        <taxon>Gunneridae</taxon>
        <taxon>Pentapetalae</taxon>
        <taxon>asterids</taxon>
        <taxon>lamiids</taxon>
        <taxon>Gentianales</taxon>
        <taxon>Rubiaceae</taxon>
        <taxon>Rubioideae</taxon>
        <taxon>Spermacoceae</taxon>
        <taxon>Hedyotis-Oldenlandia complex</taxon>
        <taxon>Oldenlandia</taxon>
    </lineage>
</organism>
<dbReference type="SUPFAM" id="SSF101148">
    <property type="entry name" value="Plant invertase/pectin methylesterase inhibitor"/>
    <property type="match status" value="1"/>
</dbReference>
<keyword evidence="1" id="KW-0472">Membrane</keyword>
<dbReference type="InterPro" id="IPR035513">
    <property type="entry name" value="Invertase/methylesterase_inhib"/>
</dbReference>
<reference evidence="3" key="1">
    <citation type="submission" date="2023-03" db="EMBL/GenBank/DDBJ databases">
        <authorList>
            <person name="Julca I."/>
        </authorList>
    </citation>
    <scope>NUCLEOTIDE SEQUENCE</scope>
</reference>
<dbReference type="InterPro" id="IPR006501">
    <property type="entry name" value="Pectinesterase_inhib_dom"/>
</dbReference>
<sequence length="287" mass="32742">MDDFQTTSKLNLIQHHQSSSSTIKKNQILIRVFFCLIILLALFTGAIIINLVYKYNISQQKLRTDQHRELVRVFCYMTRHPDSCLPAVSMYATPYIQTSPDDVFNASLQVAIKELHSLTSLSRALILKSGEEVDTESIRNGSALFSCSSLIDDSLNQLNKSLTVSAGFSVFGTGLNPDEETAVQDKIKGMKPWINDAWRDLWSCFGILEKEQSTAGIELRNGMQNPIMYVGNIIDFLENRDRILGEIRFQELMADHCDGFEYLSTLVLYAPQYFVLIFLLCLFFRMY</sequence>
<name>A0AAV1DWA8_OLDCO</name>
<dbReference type="Proteomes" id="UP001161247">
    <property type="component" value="Chromosome 7"/>
</dbReference>
<gene>
    <name evidence="3" type="ORF">OLC1_LOCUS19445</name>
</gene>
<feature type="domain" description="Pectinesterase inhibitor" evidence="2">
    <location>
        <begin position="70"/>
        <end position="215"/>
    </location>
</feature>
<protein>
    <submittedName>
        <fullName evidence="3">OLC1v1012623C1</fullName>
    </submittedName>
</protein>
<evidence type="ECO:0000313" key="4">
    <source>
        <dbReference type="Proteomes" id="UP001161247"/>
    </source>
</evidence>
<dbReference type="EMBL" id="OX459124">
    <property type="protein sequence ID" value="CAI9112208.1"/>
    <property type="molecule type" value="Genomic_DNA"/>
</dbReference>
<dbReference type="GO" id="GO:0004857">
    <property type="term" value="F:enzyme inhibitor activity"/>
    <property type="evidence" value="ECO:0007669"/>
    <property type="project" value="InterPro"/>
</dbReference>
<evidence type="ECO:0000313" key="3">
    <source>
        <dbReference type="EMBL" id="CAI9112208.1"/>
    </source>
</evidence>
<evidence type="ECO:0000259" key="2">
    <source>
        <dbReference type="Pfam" id="PF04043"/>
    </source>
</evidence>